<gene>
    <name evidence="2" type="ORF">JNW91_17885</name>
</gene>
<proteinExistence type="predicted"/>
<sequence>MVLKGTLTGADEGAELQADFQVWDITDPEQPQQWLTGLGERNDEVYIQLEDDSRQLDGVTYAWRVRVLDGATATPWSGTCYFTVDRTGGPAPAVASTVYRPGDWDNASGAIGVPGTFTFTSASADTVSYRYQFYASELSEQTPEATVDADGLGGPATVEWTPRSAGYHSVSVYAIDRAGNYSEQAHYQYHVKETRPSIFSAAYPEGTPNLDYNIGVPGAFELRSNVADTVSFAWRIDGDGPSGTVPASADGTATAMIAPTRAGRQTLYVHSVTRDGTAHAPRAYQFTVDNGPKLTGDVDRGVTIGSSLTFHLAPRSPQVQAYVYWVEHSGLFPPPIEKVTIPARADGTADLTWIAKETSVNGLRIQSRSADGTLSEPRWNYISVDGASPMVNRTGGTDVGTPATFTARTQMVNVTEYVATLNRDEATKKVLKPAADGSVTFTYTPTKGGYTYVTVVARNAAGVQTDEGGTSWSVLDGPRVTSTDFPTTGTGRLAPGTFSFTPRLPGTTAYEYSVNFGSYATVAARADGTATLAWTPQDTGWHYLTVRSLTASGTRSAGTQYSFQVEVGSATVTSVAPAVVPPGAVRTITISGSGLHPKDRVEVNPASGGPLTATVKSVSADGTSMTVDVNLGSAPAGKVSLTLHPYGAGEPVVRANAFTINPPLAIRAVSPPTITGTAVVGGTVTAKPGEWTPSTTTYRYQWAADGVPITGATGATFQIPQALLWKRLTVTVTASRDGYTEASATSAATAAVAKGSGDRPPRRPIVQPETPWSDPRRPAA</sequence>
<name>A0ABS1XWC2_9ACTN</name>
<dbReference type="Gene3D" id="2.60.40.2700">
    <property type="match status" value="1"/>
</dbReference>
<evidence type="ECO:0000313" key="3">
    <source>
        <dbReference type="Proteomes" id="UP000601027"/>
    </source>
</evidence>
<evidence type="ECO:0008006" key="4">
    <source>
        <dbReference type="Google" id="ProtNLM"/>
    </source>
</evidence>
<dbReference type="Gene3D" id="2.60.40.10">
    <property type="entry name" value="Immunoglobulins"/>
    <property type="match status" value="2"/>
</dbReference>
<feature type="region of interest" description="Disordered" evidence="1">
    <location>
        <begin position="742"/>
        <end position="780"/>
    </location>
</feature>
<organism evidence="2 3">
    <name type="scientific">Micromonospora parastrephiae</name>
    <dbReference type="NCBI Taxonomy" id="2806101"/>
    <lineage>
        <taxon>Bacteria</taxon>
        <taxon>Bacillati</taxon>
        <taxon>Actinomycetota</taxon>
        <taxon>Actinomycetes</taxon>
        <taxon>Micromonosporales</taxon>
        <taxon>Micromonosporaceae</taxon>
        <taxon>Micromonospora</taxon>
    </lineage>
</organism>
<dbReference type="EMBL" id="JAEVHM010000085">
    <property type="protein sequence ID" value="MBM0233560.1"/>
    <property type="molecule type" value="Genomic_DNA"/>
</dbReference>
<accession>A0ABS1XWC2</accession>
<protein>
    <recommendedName>
        <fullName evidence="4">IPT/TIG domain-containing protein</fullName>
    </recommendedName>
</protein>
<reference evidence="2 3" key="1">
    <citation type="submission" date="2021-01" db="EMBL/GenBank/DDBJ databases">
        <title>Draft genome sequence of Micromonospora sp. strain STR1_7.</title>
        <authorList>
            <person name="Karlyshev A."/>
            <person name="Jawad R."/>
        </authorList>
    </citation>
    <scope>NUCLEOTIDE SEQUENCE [LARGE SCALE GENOMIC DNA]</scope>
    <source>
        <strain evidence="2 3">STR1-7</strain>
    </source>
</reference>
<dbReference type="Proteomes" id="UP000601027">
    <property type="component" value="Unassembled WGS sequence"/>
</dbReference>
<evidence type="ECO:0000313" key="2">
    <source>
        <dbReference type="EMBL" id="MBM0233560.1"/>
    </source>
</evidence>
<feature type="compositionally biased region" description="Low complexity" evidence="1">
    <location>
        <begin position="742"/>
        <end position="753"/>
    </location>
</feature>
<comment type="caution">
    <text evidence="2">The sequence shown here is derived from an EMBL/GenBank/DDBJ whole genome shotgun (WGS) entry which is preliminary data.</text>
</comment>
<dbReference type="InterPro" id="IPR013783">
    <property type="entry name" value="Ig-like_fold"/>
</dbReference>
<evidence type="ECO:0000256" key="1">
    <source>
        <dbReference type="SAM" id="MobiDB-lite"/>
    </source>
</evidence>
<keyword evidence="3" id="KW-1185">Reference proteome</keyword>